<dbReference type="Proteomes" id="UP001218788">
    <property type="component" value="Unassembled WGS sequence"/>
</dbReference>
<dbReference type="EMBL" id="JAQQXP010000003">
    <property type="protein sequence ID" value="MDC8832501.1"/>
    <property type="molecule type" value="Genomic_DNA"/>
</dbReference>
<keyword evidence="3" id="KW-1185">Reference proteome</keyword>
<accession>A0ABT5L652</accession>
<gene>
    <name evidence="2" type="ORF">OIK42_17235</name>
</gene>
<evidence type="ECO:0000313" key="2">
    <source>
        <dbReference type="EMBL" id="MDC8832501.1"/>
    </source>
</evidence>
<evidence type="ECO:0000259" key="1">
    <source>
        <dbReference type="Pfam" id="PF00882"/>
    </source>
</evidence>
<organism evidence="2 3">
    <name type="scientific">Alteromonas gilva</name>
    <dbReference type="NCBI Taxonomy" id="2987522"/>
    <lineage>
        <taxon>Bacteria</taxon>
        <taxon>Pseudomonadati</taxon>
        <taxon>Pseudomonadota</taxon>
        <taxon>Gammaproteobacteria</taxon>
        <taxon>Alteromonadales</taxon>
        <taxon>Alteromonadaceae</taxon>
        <taxon>Alteromonas/Salinimonas group</taxon>
        <taxon>Alteromonas</taxon>
    </lineage>
</organism>
<sequence length="315" mass="36094">MPKEVVHWKVAEKVYKSLIDKPKLKEQLEKQYNTYLLGAVFHDALYYYSGENSNFTKIPDALHSSEKEDSFNLVRAFLDPNNYSCQTVSSAGLAFCIGFASHIFTDKNFHPMIYFFTGDYYSENKQTKLGAVLKHRELESKLDLHVESSAHLKSTYDLNIMVEKGLSELESTMKDTIKLHGYNLDLKFSDINSCYKNYALARKIYTSKLASKALSFLCPILPKSVEDVLSLSYFKDSFNFPLDFKTQLAYQNPVTGDICRDSVEQLLENSVNETLQFLDYFLESEMEVKTGPSLETGIPNTMVSQMKYFHPEASF</sequence>
<dbReference type="InterPro" id="IPR029002">
    <property type="entry name" value="PLPC/GPLD1"/>
</dbReference>
<proteinExistence type="predicted"/>
<name>A0ABT5L652_9ALTE</name>
<feature type="domain" description="Phospholipase C/D" evidence="1">
    <location>
        <begin position="6"/>
        <end position="177"/>
    </location>
</feature>
<comment type="caution">
    <text evidence="2">The sequence shown here is derived from an EMBL/GenBank/DDBJ whole genome shotgun (WGS) entry which is preliminary data.</text>
</comment>
<dbReference type="RefSeq" id="WP_273642328.1">
    <property type="nucleotide sequence ID" value="NZ_JAQQXP010000003.1"/>
</dbReference>
<reference evidence="2 3" key="1">
    <citation type="submission" date="2022-10" db="EMBL/GenBank/DDBJ databases">
        <title>Alteromonas sp. chi3 Genome sequencing.</title>
        <authorList>
            <person name="Park S."/>
        </authorList>
    </citation>
    <scope>NUCLEOTIDE SEQUENCE [LARGE SCALE GENOMIC DNA]</scope>
    <source>
        <strain evidence="3">chi3</strain>
    </source>
</reference>
<evidence type="ECO:0000313" key="3">
    <source>
        <dbReference type="Proteomes" id="UP001218788"/>
    </source>
</evidence>
<protein>
    <submittedName>
        <fullName evidence="2">Zinc dependent phospholipase C family protein</fullName>
    </submittedName>
</protein>
<dbReference type="Pfam" id="PF00882">
    <property type="entry name" value="Zn_dep_PLPC"/>
    <property type="match status" value="1"/>
</dbReference>